<proteinExistence type="predicted"/>
<dbReference type="AlphaFoldDB" id="A0AA44LA64"/>
<protein>
    <submittedName>
        <fullName evidence="1">ABC transporter</fullName>
    </submittedName>
</protein>
<evidence type="ECO:0000313" key="1">
    <source>
        <dbReference type="EMBL" id="OLY66335.1"/>
    </source>
</evidence>
<evidence type="ECO:0000313" key="2">
    <source>
        <dbReference type="Proteomes" id="UP000185597"/>
    </source>
</evidence>
<dbReference type="Proteomes" id="UP000185597">
    <property type="component" value="Unassembled WGS sequence"/>
</dbReference>
<organism evidence="1 2">
    <name type="scientific">Citrobacter braakii</name>
    <dbReference type="NCBI Taxonomy" id="57706"/>
    <lineage>
        <taxon>Bacteria</taxon>
        <taxon>Pseudomonadati</taxon>
        <taxon>Pseudomonadota</taxon>
        <taxon>Gammaproteobacteria</taxon>
        <taxon>Enterobacterales</taxon>
        <taxon>Enterobacteriaceae</taxon>
        <taxon>Citrobacter</taxon>
        <taxon>Citrobacter freundii complex</taxon>
    </lineage>
</organism>
<comment type="caution">
    <text evidence="1">The sequence shown here is derived from an EMBL/GenBank/DDBJ whole genome shotgun (WGS) entry which is preliminary data.</text>
</comment>
<sequence>MPTQSVLLLSKEGANKQVISSQADSLIKISRIWADFFPANTSNQPI</sequence>
<dbReference type="EMBL" id="MTCP01000029">
    <property type="protein sequence ID" value="OLY66335.1"/>
    <property type="molecule type" value="Genomic_DNA"/>
</dbReference>
<gene>
    <name evidence="1" type="ORF">BWD41_26135</name>
</gene>
<reference evidence="1 2" key="1">
    <citation type="submission" date="2017-01" db="EMBL/GenBank/DDBJ databases">
        <title>First report of the plasmid-mediated mcr-1 gene in Citrobacter freudii.</title>
        <authorList>
            <person name="Liu J."/>
            <person name="Yang Y."/>
            <person name="Li Y."/>
            <person name="Liu D."/>
            <person name="Tuo H."/>
            <person name="Davis M."/>
            <person name="Zhang A."/>
        </authorList>
    </citation>
    <scope>NUCLEOTIDE SEQUENCE [LARGE SCALE GENOMIC DNA]</scope>
    <source>
        <strain evidence="1 2">SCC4</strain>
    </source>
</reference>
<name>A0AA44LA64_CITBR</name>
<accession>A0AA44LA64</accession>